<comment type="caution">
    <text evidence="2">The sequence shown here is derived from an EMBL/GenBank/DDBJ whole genome shotgun (WGS) entry which is preliminary data.</text>
</comment>
<name>A0AAV5V3N1_9BILA</name>
<feature type="signal peptide" evidence="1">
    <location>
        <begin position="1"/>
        <end position="19"/>
    </location>
</feature>
<evidence type="ECO:0008006" key="4">
    <source>
        <dbReference type="Google" id="ProtNLM"/>
    </source>
</evidence>
<keyword evidence="3" id="KW-1185">Reference proteome</keyword>
<dbReference type="EMBL" id="BTSY01000001">
    <property type="protein sequence ID" value="GMT12489.1"/>
    <property type="molecule type" value="Genomic_DNA"/>
</dbReference>
<organism evidence="2 3">
    <name type="scientific">Pristionchus fissidentatus</name>
    <dbReference type="NCBI Taxonomy" id="1538716"/>
    <lineage>
        <taxon>Eukaryota</taxon>
        <taxon>Metazoa</taxon>
        <taxon>Ecdysozoa</taxon>
        <taxon>Nematoda</taxon>
        <taxon>Chromadorea</taxon>
        <taxon>Rhabditida</taxon>
        <taxon>Rhabditina</taxon>
        <taxon>Diplogasteromorpha</taxon>
        <taxon>Diplogasteroidea</taxon>
        <taxon>Neodiplogasteridae</taxon>
        <taxon>Pristionchus</taxon>
    </lineage>
</organism>
<evidence type="ECO:0000313" key="3">
    <source>
        <dbReference type="Proteomes" id="UP001432322"/>
    </source>
</evidence>
<proteinExistence type="predicted"/>
<reference evidence="2" key="1">
    <citation type="submission" date="2023-10" db="EMBL/GenBank/DDBJ databases">
        <title>Genome assembly of Pristionchus species.</title>
        <authorList>
            <person name="Yoshida K."/>
            <person name="Sommer R.J."/>
        </authorList>
    </citation>
    <scope>NUCLEOTIDE SEQUENCE</scope>
    <source>
        <strain evidence="2">RS5133</strain>
    </source>
</reference>
<gene>
    <name evidence="2" type="ORF">PFISCL1PPCAC_3786</name>
</gene>
<protein>
    <recommendedName>
        <fullName evidence="4">UPAR/Ly6 domain-containing protein</fullName>
    </recommendedName>
</protein>
<accession>A0AAV5V3N1</accession>
<evidence type="ECO:0000313" key="2">
    <source>
        <dbReference type="EMBL" id="GMT12489.1"/>
    </source>
</evidence>
<feature type="chain" id="PRO_5043517924" description="UPAR/Ly6 domain-containing protein" evidence="1">
    <location>
        <begin position="20"/>
        <end position="127"/>
    </location>
</feature>
<evidence type="ECO:0000256" key="1">
    <source>
        <dbReference type="SAM" id="SignalP"/>
    </source>
</evidence>
<dbReference type="AlphaFoldDB" id="A0AAV5V3N1"/>
<dbReference type="Proteomes" id="UP001432322">
    <property type="component" value="Unassembled WGS sequence"/>
</dbReference>
<keyword evidence="1" id="KW-0732">Signal</keyword>
<sequence>MRFHLLALAAAMLIGVADSKVKCNECSVRSGDACGSTCTGDYCLYLGTVVNGVARTTLVCYPTDHYIMIDGTTATANGGCFRKNVGDDQFSYEVCNNGNFCDTHCSGSSLSLLLALLLLPLTYLLKN</sequence>